<keyword evidence="4" id="KW-0460">Magnesium</keyword>
<dbReference type="Gene3D" id="3.20.20.60">
    <property type="entry name" value="Phosphoenolpyruvate-binding domains"/>
    <property type="match status" value="1"/>
</dbReference>
<comment type="cofactor">
    <cofactor evidence="1">
        <name>Mg(2+)</name>
        <dbReference type="ChEBI" id="CHEBI:18420"/>
    </cofactor>
</comment>
<protein>
    <submittedName>
        <fullName evidence="6">HpcH/HpaI aldolase/citrate lyase family protein</fullName>
    </submittedName>
</protein>
<gene>
    <name evidence="6" type="ORF">ACFQDM_18455</name>
</gene>
<evidence type="ECO:0000259" key="5">
    <source>
        <dbReference type="Pfam" id="PF03328"/>
    </source>
</evidence>
<dbReference type="InterPro" id="IPR015813">
    <property type="entry name" value="Pyrv/PenolPyrv_kinase-like_dom"/>
</dbReference>
<dbReference type="InterPro" id="IPR011206">
    <property type="entry name" value="Citrate_lyase_beta/mcl1/mcl2"/>
</dbReference>
<evidence type="ECO:0000256" key="2">
    <source>
        <dbReference type="ARBA" id="ARBA00005568"/>
    </source>
</evidence>
<comment type="similarity">
    <text evidence="2">Belongs to the HpcH/HpaI aldolase family.</text>
</comment>
<dbReference type="GO" id="GO:0016829">
    <property type="term" value="F:lyase activity"/>
    <property type="evidence" value="ECO:0007669"/>
    <property type="project" value="UniProtKB-KW"/>
</dbReference>
<dbReference type="SUPFAM" id="SSF51621">
    <property type="entry name" value="Phosphoenolpyruvate/pyruvate domain"/>
    <property type="match status" value="1"/>
</dbReference>
<keyword evidence="7" id="KW-1185">Reference proteome</keyword>
<dbReference type="Proteomes" id="UP001596303">
    <property type="component" value="Unassembled WGS sequence"/>
</dbReference>
<organism evidence="6 7">
    <name type="scientific">Ponticaulis profundi</name>
    <dbReference type="NCBI Taxonomy" id="2665222"/>
    <lineage>
        <taxon>Bacteria</taxon>
        <taxon>Pseudomonadati</taxon>
        <taxon>Pseudomonadota</taxon>
        <taxon>Alphaproteobacteria</taxon>
        <taxon>Hyphomonadales</taxon>
        <taxon>Hyphomonadaceae</taxon>
        <taxon>Ponticaulis</taxon>
    </lineage>
</organism>
<name>A0ABW1SEF4_9PROT</name>
<reference evidence="7" key="1">
    <citation type="journal article" date="2019" name="Int. J. Syst. Evol. Microbiol.">
        <title>The Global Catalogue of Microorganisms (GCM) 10K type strain sequencing project: providing services to taxonomists for standard genome sequencing and annotation.</title>
        <authorList>
            <consortium name="The Broad Institute Genomics Platform"/>
            <consortium name="The Broad Institute Genome Sequencing Center for Infectious Disease"/>
            <person name="Wu L."/>
            <person name="Ma J."/>
        </authorList>
    </citation>
    <scope>NUCLEOTIDE SEQUENCE [LARGE SCALE GENOMIC DNA]</scope>
    <source>
        <strain evidence="7">CGMCC-1.15741</strain>
    </source>
</reference>
<evidence type="ECO:0000313" key="7">
    <source>
        <dbReference type="Proteomes" id="UP001596303"/>
    </source>
</evidence>
<proteinExistence type="inferred from homology"/>
<accession>A0ABW1SEF4</accession>
<dbReference type="InterPro" id="IPR040442">
    <property type="entry name" value="Pyrv_kinase-like_dom_sf"/>
</dbReference>
<evidence type="ECO:0000256" key="3">
    <source>
        <dbReference type="ARBA" id="ARBA00022723"/>
    </source>
</evidence>
<evidence type="ECO:0000313" key="6">
    <source>
        <dbReference type="EMBL" id="MFC6200060.1"/>
    </source>
</evidence>
<dbReference type="PANTHER" id="PTHR32308">
    <property type="entry name" value="LYASE BETA SUBUNIT, PUTATIVE (AFU_ORTHOLOGUE AFUA_4G13030)-RELATED"/>
    <property type="match status" value="1"/>
</dbReference>
<dbReference type="Pfam" id="PF03328">
    <property type="entry name" value="HpcH_HpaI"/>
    <property type="match status" value="1"/>
</dbReference>
<dbReference type="PIRSF" id="PIRSF015582">
    <property type="entry name" value="Cit_lyase_B"/>
    <property type="match status" value="1"/>
</dbReference>
<feature type="domain" description="HpcH/HpaI aldolase/citrate lyase" evidence="5">
    <location>
        <begin position="4"/>
        <end position="218"/>
    </location>
</feature>
<evidence type="ECO:0000256" key="1">
    <source>
        <dbReference type="ARBA" id="ARBA00001946"/>
    </source>
</evidence>
<comment type="caution">
    <text evidence="6">The sequence shown here is derived from an EMBL/GenBank/DDBJ whole genome shotgun (WGS) entry which is preliminary data.</text>
</comment>
<dbReference type="RefSeq" id="WP_377381925.1">
    <property type="nucleotide sequence ID" value="NZ_JBHSSW010000066.1"/>
</dbReference>
<keyword evidence="6" id="KW-0456">Lyase</keyword>
<dbReference type="PANTHER" id="PTHR32308:SF0">
    <property type="entry name" value="HPCH_HPAI ALDOLASE_CITRATE LYASE DOMAIN-CONTAINING PROTEIN"/>
    <property type="match status" value="1"/>
</dbReference>
<dbReference type="EMBL" id="JBHSSW010000066">
    <property type="protein sequence ID" value="MFC6200060.1"/>
    <property type="molecule type" value="Genomic_DNA"/>
</dbReference>
<sequence>MKFRSILFVPADRPERFEKAMNSAADALILDLEDSVSAEKKAYARSAVREFLATPHEKPVTVRVNSVDSSLIEDDLNALEGTAPDGVVLPKAEGSRDVKRLDELYPGSMPPVLPVATETPAAIFELGSFREVSHHLLALTWGAEDLPAAIGASTARNADGSYTSPYQLARDLTLFAAHAANTPAIETVYPNFRDDTGLSAYAKRGRRDGFTGMMAIHPNQCAIINEAFMPSEDEIQHAERILKAAEQHAEIGAFQLDGQMIDAPHLKQARRILELADRS</sequence>
<evidence type="ECO:0000256" key="4">
    <source>
        <dbReference type="ARBA" id="ARBA00022842"/>
    </source>
</evidence>
<dbReference type="InterPro" id="IPR005000">
    <property type="entry name" value="Aldolase/citrate-lyase_domain"/>
</dbReference>
<keyword evidence="3" id="KW-0479">Metal-binding</keyword>